<organism evidence="1 2">
    <name type="scientific">Flammeovirga aprica JL-4</name>
    <dbReference type="NCBI Taxonomy" id="694437"/>
    <lineage>
        <taxon>Bacteria</taxon>
        <taxon>Pseudomonadati</taxon>
        <taxon>Bacteroidota</taxon>
        <taxon>Cytophagia</taxon>
        <taxon>Cytophagales</taxon>
        <taxon>Flammeovirgaceae</taxon>
        <taxon>Flammeovirga</taxon>
    </lineage>
</organism>
<proteinExistence type="predicted"/>
<sequence>MMKTTTILFVLLLTTLYNYLNAEQYKPNGEITINTLEDWQNNGNWVTIAGGSGSPTNNDEIILSSNARLILNYDLKSDNINVYLTFEDDGFLQIQSNGALSVLGGVIMASNNVEMKVYGELEVEANFQLDNGNLFVKDGGSLNVQGDFLRSNIGSGQFEIGGDATSFIVGGDFDDQHNTPSVFNTPYINIGGSCSTKSGSFCDVYLPVTLISLSVSYDDGNALIQWSTASEQNNRVFEVYRSIDLKEWELIGNVEGQGNSHVTHHYQWLDPSPTRAGRTYYQLHQIDFDGQKEVFETLVLDSQNSSTLPKVMISTNSISSGQDIQILYRNEKSNSKKMMIVYPDGKVMDCAALNGDLLSNQLFSKGINILLISYGKEKYSFKILK</sequence>
<evidence type="ECO:0000313" key="2">
    <source>
        <dbReference type="Proteomes" id="UP000576082"/>
    </source>
</evidence>
<name>A0A7X9P0C7_9BACT</name>
<dbReference type="EMBL" id="JABANE010000008">
    <property type="protein sequence ID" value="NME67241.1"/>
    <property type="molecule type" value="Genomic_DNA"/>
</dbReference>
<evidence type="ECO:0008006" key="3">
    <source>
        <dbReference type="Google" id="ProtNLM"/>
    </source>
</evidence>
<dbReference type="AlphaFoldDB" id="A0A7X9P0C7"/>
<accession>A0A7X9P0C7</accession>
<reference evidence="1 2" key="1">
    <citation type="submission" date="2020-04" db="EMBL/GenBank/DDBJ databases">
        <title>Flammeovirga sp. SR4, a novel species isolated from seawater.</title>
        <authorList>
            <person name="Wang X."/>
        </authorList>
    </citation>
    <scope>NUCLEOTIDE SEQUENCE [LARGE SCALE GENOMIC DNA]</scope>
    <source>
        <strain evidence="1 2">ATCC 23126</strain>
    </source>
</reference>
<dbReference type="RefSeq" id="WP_169655453.1">
    <property type="nucleotide sequence ID" value="NZ_JABANE010000008.1"/>
</dbReference>
<protein>
    <recommendedName>
        <fullName evidence="3">G8 domain-containing protein</fullName>
    </recommendedName>
</protein>
<dbReference type="Proteomes" id="UP000576082">
    <property type="component" value="Unassembled WGS sequence"/>
</dbReference>
<keyword evidence="2" id="KW-1185">Reference proteome</keyword>
<comment type="caution">
    <text evidence="1">The sequence shown here is derived from an EMBL/GenBank/DDBJ whole genome shotgun (WGS) entry which is preliminary data.</text>
</comment>
<gene>
    <name evidence="1" type="ORF">HHU12_04600</name>
</gene>
<evidence type="ECO:0000313" key="1">
    <source>
        <dbReference type="EMBL" id="NME67241.1"/>
    </source>
</evidence>